<name>A0ABQ9VST1_SAGOE</name>
<comment type="caution">
    <text evidence="3">The sequence shown here is derived from an EMBL/GenBank/DDBJ whole genome shotgun (WGS) entry which is preliminary data.</text>
</comment>
<dbReference type="PANTHER" id="PTHR45703:SF4">
    <property type="entry name" value="DYNEIN AXONEMAL HEAVY CHAIN 17"/>
    <property type="match status" value="1"/>
</dbReference>
<feature type="region of interest" description="Disordered" evidence="1">
    <location>
        <begin position="98"/>
        <end position="307"/>
    </location>
</feature>
<evidence type="ECO:0000313" key="4">
    <source>
        <dbReference type="Proteomes" id="UP001266305"/>
    </source>
</evidence>
<feature type="compositionally biased region" description="Basic and acidic residues" evidence="1">
    <location>
        <begin position="1"/>
        <end position="11"/>
    </location>
</feature>
<evidence type="ECO:0000256" key="1">
    <source>
        <dbReference type="SAM" id="MobiDB-lite"/>
    </source>
</evidence>
<reference evidence="3 4" key="1">
    <citation type="submission" date="2023-05" db="EMBL/GenBank/DDBJ databases">
        <title>B98-5 Cell Line De Novo Hybrid Assembly: An Optical Mapping Approach.</title>
        <authorList>
            <person name="Kananen K."/>
            <person name="Auerbach J.A."/>
            <person name="Kautto E."/>
            <person name="Blachly J.S."/>
        </authorList>
    </citation>
    <scope>NUCLEOTIDE SEQUENCE [LARGE SCALE GENOMIC DNA]</scope>
    <source>
        <strain evidence="3">B95-8</strain>
        <tissue evidence="3">Cell line</tissue>
    </source>
</reference>
<evidence type="ECO:0000259" key="2">
    <source>
        <dbReference type="Pfam" id="PF17852"/>
    </source>
</evidence>
<feature type="compositionally biased region" description="Basic and acidic residues" evidence="1">
    <location>
        <begin position="185"/>
        <end position="196"/>
    </location>
</feature>
<keyword evidence="4" id="KW-1185">Reference proteome</keyword>
<organism evidence="3 4">
    <name type="scientific">Saguinus oedipus</name>
    <name type="common">Cotton-top tamarin</name>
    <name type="synonym">Oedipomidas oedipus</name>
    <dbReference type="NCBI Taxonomy" id="9490"/>
    <lineage>
        <taxon>Eukaryota</taxon>
        <taxon>Metazoa</taxon>
        <taxon>Chordata</taxon>
        <taxon>Craniata</taxon>
        <taxon>Vertebrata</taxon>
        <taxon>Euteleostomi</taxon>
        <taxon>Mammalia</taxon>
        <taxon>Eutheria</taxon>
        <taxon>Euarchontoglires</taxon>
        <taxon>Primates</taxon>
        <taxon>Haplorrhini</taxon>
        <taxon>Platyrrhini</taxon>
        <taxon>Cebidae</taxon>
        <taxon>Callitrichinae</taxon>
        <taxon>Saguinus</taxon>
    </lineage>
</organism>
<dbReference type="InterPro" id="IPR027417">
    <property type="entry name" value="P-loop_NTPase"/>
</dbReference>
<feature type="compositionally biased region" description="Polar residues" evidence="1">
    <location>
        <begin position="156"/>
        <end position="165"/>
    </location>
</feature>
<feature type="compositionally biased region" description="Basic residues" evidence="1">
    <location>
        <begin position="252"/>
        <end position="262"/>
    </location>
</feature>
<feature type="compositionally biased region" description="Basic and acidic residues" evidence="1">
    <location>
        <begin position="263"/>
        <end position="278"/>
    </location>
</feature>
<dbReference type="PANTHER" id="PTHR45703">
    <property type="entry name" value="DYNEIN HEAVY CHAIN"/>
    <property type="match status" value="1"/>
</dbReference>
<dbReference type="Pfam" id="PF17852">
    <property type="entry name" value="Dynein_AAA_lid"/>
    <property type="match status" value="1"/>
</dbReference>
<proteinExistence type="predicted"/>
<dbReference type="InterPro" id="IPR026983">
    <property type="entry name" value="DHC"/>
</dbReference>
<dbReference type="Pfam" id="PF12775">
    <property type="entry name" value="AAA_7"/>
    <property type="match status" value="2"/>
</dbReference>
<gene>
    <name evidence="3" type="ORF">P7K49_011932</name>
</gene>
<dbReference type="Proteomes" id="UP001266305">
    <property type="component" value="Unassembled WGS sequence"/>
</dbReference>
<dbReference type="Gene3D" id="1.10.472.130">
    <property type="match status" value="1"/>
</dbReference>
<dbReference type="Gene3D" id="3.40.50.300">
    <property type="entry name" value="P-loop containing nucleotide triphosphate hydrolases"/>
    <property type="match status" value="2"/>
</dbReference>
<feature type="region of interest" description="Disordered" evidence="1">
    <location>
        <begin position="1"/>
        <end position="39"/>
    </location>
</feature>
<dbReference type="EMBL" id="JASSZA010000005">
    <property type="protein sequence ID" value="KAK2112185.1"/>
    <property type="molecule type" value="Genomic_DNA"/>
</dbReference>
<evidence type="ECO:0000313" key="3">
    <source>
        <dbReference type="EMBL" id="KAK2112185.1"/>
    </source>
</evidence>
<protein>
    <recommendedName>
        <fullName evidence="2">Dynein heavy chain AAA 5 extension domain-containing protein</fullName>
    </recommendedName>
</protein>
<feature type="compositionally biased region" description="Basic and acidic residues" evidence="1">
    <location>
        <begin position="114"/>
        <end position="129"/>
    </location>
</feature>
<dbReference type="InterPro" id="IPR041466">
    <property type="entry name" value="Dynein_AAA5_ext"/>
</dbReference>
<feature type="domain" description="Dynein heavy chain AAA 5 extension" evidence="2">
    <location>
        <begin position="338"/>
        <end position="455"/>
    </location>
</feature>
<sequence>MKTRHTPDKNPHSQGMAGSGVFPNGQRSGSPGWSIKGEEAAPGGKVLMLGHPAGPGQVALANETRKSSHTLHTCICVQPQDIPHWGVGLSKKDVESDERSWLSEKSQPCWGEEESVRDSEEEQTKGRREPRTRHPRHPVTKASEGAASAGWHPESDQGQRSSHCTQGPGAAPSLRENSTRACRGQKPDGDEELLRHGDRKKTGSWGPQGDALWEQRGGNRKQGQCGRRQELDAPRGRPGGSRRRPEYYQRREGKRVRSRRRVPREQEQSSYRGRDARLGADLMHPGWPWGQGKKPHKPEARCRKKWSSQDKPTLTEEVVSSWIERRKVQSEKANLMILFDKYLPTCLDKLRFGFKKITPVPEITVIQMILYLLECMLTEKTVPPDSPKELYELYFVFACFWAFGGAMFQDQLVDHRVEFSKWWINEFKTIKFPSQGTIFDYYIDPDTKKFLPWTDKVPSFELDPDVPLQASLVHTTETIRIRYFMDLLMEKSWPVMLVGNAGTGKSVLMGDKLDSLNTDYYLVQAVPFNFYTTSAMLQGESGPATPCLHGCPGPHSLMSLSLRAQGLTGHFSTPHFSHPTCWPFLPESETEEEQLESLFLVLLGGRGGGGLMASRGSRRRLRRRRLAADPLPSLGVLEKPLEKKSGRNYGPPGTKKLIYFIDDMNMPEVDKYGTVAPHTLIRQHMDHRHWLDGAGPREGRGHW</sequence>
<accession>A0ABQ9VST1</accession>
<feature type="compositionally biased region" description="Basic residues" evidence="1">
    <location>
        <begin position="130"/>
        <end position="139"/>
    </location>
</feature>